<dbReference type="EMBL" id="KV448395">
    <property type="protein sequence ID" value="OAX36758.1"/>
    <property type="molecule type" value="Genomic_DNA"/>
</dbReference>
<gene>
    <name evidence="2" type="ORF">K503DRAFT_772189</name>
</gene>
<organism evidence="2 3">
    <name type="scientific">Rhizopogon vinicolor AM-OR11-026</name>
    <dbReference type="NCBI Taxonomy" id="1314800"/>
    <lineage>
        <taxon>Eukaryota</taxon>
        <taxon>Fungi</taxon>
        <taxon>Dikarya</taxon>
        <taxon>Basidiomycota</taxon>
        <taxon>Agaricomycotina</taxon>
        <taxon>Agaricomycetes</taxon>
        <taxon>Agaricomycetidae</taxon>
        <taxon>Boletales</taxon>
        <taxon>Suillineae</taxon>
        <taxon>Rhizopogonaceae</taxon>
        <taxon>Rhizopogon</taxon>
    </lineage>
</organism>
<name>A0A1B7MVW4_9AGAM</name>
<dbReference type="PROSITE" id="PS51257">
    <property type="entry name" value="PROKAR_LIPOPROTEIN"/>
    <property type="match status" value="1"/>
</dbReference>
<keyword evidence="1" id="KW-0732">Signal</keyword>
<feature type="chain" id="PRO_5008597612" evidence="1">
    <location>
        <begin position="21"/>
        <end position="53"/>
    </location>
</feature>
<evidence type="ECO:0000313" key="2">
    <source>
        <dbReference type="EMBL" id="OAX36758.1"/>
    </source>
</evidence>
<dbReference type="InParanoid" id="A0A1B7MVW4"/>
<proteinExistence type="predicted"/>
<protein>
    <submittedName>
        <fullName evidence="2">Uncharacterized protein</fullName>
    </submittedName>
</protein>
<evidence type="ECO:0000313" key="3">
    <source>
        <dbReference type="Proteomes" id="UP000092154"/>
    </source>
</evidence>
<accession>A0A1B7MVW4</accession>
<dbReference type="OrthoDB" id="2691900at2759"/>
<dbReference type="AlphaFoldDB" id="A0A1B7MVW4"/>
<reference evidence="2 3" key="1">
    <citation type="submission" date="2016-06" db="EMBL/GenBank/DDBJ databases">
        <title>Comparative genomics of the ectomycorrhizal sister species Rhizopogon vinicolor and Rhizopogon vesiculosus (Basidiomycota: Boletales) reveals a divergence of the mating type B locus.</title>
        <authorList>
            <consortium name="DOE Joint Genome Institute"/>
            <person name="Mujic A.B."/>
            <person name="Kuo A."/>
            <person name="Tritt A."/>
            <person name="Lipzen A."/>
            <person name="Chen C."/>
            <person name="Johnson J."/>
            <person name="Sharma A."/>
            <person name="Barry K."/>
            <person name="Grigoriev I.V."/>
            <person name="Spatafora J.W."/>
        </authorList>
    </citation>
    <scope>NUCLEOTIDE SEQUENCE [LARGE SCALE GENOMIC DNA]</scope>
    <source>
        <strain evidence="2 3">AM-OR11-026</strain>
    </source>
</reference>
<evidence type="ECO:0000256" key="1">
    <source>
        <dbReference type="SAM" id="SignalP"/>
    </source>
</evidence>
<sequence>MRFSFFVIITALTASMSVSACGRHDDLCYGNNYCCSYICIPVNSNGKGVGYCE</sequence>
<keyword evidence="3" id="KW-1185">Reference proteome</keyword>
<dbReference type="Proteomes" id="UP000092154">
    <property type="component" value="Unassembled WGS sequence"/>
</dbReference>
<feature type="signal peptide" evidence="1">
    <location>
        <begin position="1"/>
        <end position="20"/>
    </location>
</feature>